<proteinExistence type="predicted"/>
<dbReference type="OrthoDB" id="1550547at2"/>
<keyword evidence="2" id="KW-1185">Reference proteome</keyword>
<reference evidence="1 2" key="1">
    <citation type="journal article" date="2015" name="Int. J. Syst. Evol. Microbiol.">
        <title>Mariniphaga sediminis sp. nov., isolated from coastal sediment.</title>
        <authorList>
            <person name="Wang F.Q."/>
            <person name="Shen Q.Y."/>
            <person name="Chen G.J."/>
            <person name="Du Z.J."/>
        </authorList>
    </citation>
    <scope>NUCLEOTIDE SEQUENCE [LARGE SCALE GENOMIC DNA]</scope>
    <source>
        <strain evidence="1 2">SY21</strain>
    </source>
</reference>
<comment type="caution">
    <text evidence="1">The sequence shown here is derived from an EMBL/GenBank/DDBJ whole genome shotgun (WGS) entry which is preliminary data.</text>
</comment>
<dbReference type="RefSeq" id="WP_119351893.1">
    <property type="nucleotide sequence ID" value="NZ_QWET01000024.1"/>
</dbReference>
<evidence type="ECO:0000313" key="1">
    <source>
        <dbReference type="EMBL" id="RIH63226.1"/>
    </source>
</evidence>
<sequence>MFCKLLSILNGKLPVTGIVFGVFLFVNAAAQVNHINQNKNFYLGIDNSGDQFKPGEFFNAEAMDALGVDFLVYKYRGPKGTIEDEAKRMEQLVNRFEEKGLKVVINVETGNWALDMFSKDGHNWVKQPGNLHLFKFPEPVLKSLNKSPAAWGIQYDELEHSQLTRNLTLTLQHPGVELVSLAEPTGMDFKSADQAVYEGAKSLVDECKSLGTQKVVTEHVWPVLFHNFARAGMIPAYKQMKENWSNVWAACAMGACMQYDQELWSCIDFWNHNTFPGHSAEELWGNLLFAYWAGADKAYVEAIGRHTYEITDDNNIKLLERGEALSRFAKEYVPENPRPFTFRDFEPEIAIIRFDDTEWGQGENVYCTVDTNKEGTEKMKLYWKDWLFGAYDLNTSPESEEWLKAWHTITHGMVKEEALSWNAGNYYDGMPHRSFAPVNAPVVFDDNVTKEYLETVKLAFLCGLFMSENTLADVSSLVKENGLVVVTSPRFAPEKFVSKYTSGTKEYKDGKGKWIITDDMAGKDLKKAVKRFIGKDDKIVYNFKGDRKVIMKISPDGNELKISKINF</sequence>
<protein>
    <submittedName>
        <fullName evidence="1">Uncharacterized protein</fullName>
    </submittedName>
</protein>
<dbReference type="EMBL" id="QWET01000024">
    <property type="protein sequence ID" value="RIH63226.1"/>
    <property type="molecule type" value="Genomic_DNA"/>
</dbReference>
<evidence type="ECO:0000313" key="2">
    <source>
        <dbReference type="Proteomes" id="UP000266441"/>
    </source>
</evidence>
<dbReference type="AlphaFoldDB" id="A0A399CVG5"/>
<dbReference type="Proteomes" id="UP000266441">
    <property type="component" value="Unassembled WGS sequence"/>
</dbReference>
<organism evidence="1 2">
    <name type="scientific">Mariniphaga sediminis</name>
    <dbReference type="NCBI Taxonomy" id="1628158"/>
    <lineage>
        <taxon>Bacteria</taxon>
        <taxon>Pseudomonadati</taxon>
        <taxon>Bacteroidota</taxon>
        <taxon>Bacteroidia</taxon>
        <taxon>Marinilabiliales</taxon>
        <taxon>Prolixibacteraceae</taxon>
        <taxon>Mariniphaga</taxon>
    </lineage>
</organism>
<gene>
    <name evidence="1" type="ORF">D1164_21115</name>
</gene>
<name>A0A399CVG5_9BACT</name>
<accession>A0A399CVG5</accession>